<evidence type="ECO:0000256" key="2">
    <source>
        <dbReference type="ARBA" id="ARBA00022554"/>
    </source>
</evidence>
<feature type="region of interest" description="Disordered" evidence="7">
    <location>
        <begin position="1"/>
        <end position="27"/>
    </location>
</feature>
<dbReference type="GO" id="GO:0043813">
    <property type="term" value="F:phosphatidylinositol-3,5-bisphosphate 5-phosphatase activity"/>
    <property type="evidence" value="ECO:0007669"/>
    <property type="project" value="InterPro"/>
</dbReference>
<evidence type="ECO:0000313" key="11">
    <source>
        <dbReference type="Proteomes" id="UP001443914"/>
    </source>
</evidence>
<evidence type="ECO:0000259" key="9">
    <source>
        <dbReference type="PROSITE" id="PS50275"/>
    </source>
</evidence>
<dbReference type="PROSITE" id="PS50275">
    <property type="entry name" value="SAC"/>
    <property type="match status" value="1"/>
</dbReference>
<dbReference type="GO" id="GO:0005774">
    <property type="term" value="C:vacuolar membrane"/>
    <property type="evidence" value="ECO:0007669"/>
    <property type="project" value="UniProtKB-SubCell"/>
</dbReference>
<reference evidence="10 11" key="1">
    <citation type="submission" date="2024-03" db="EMBL/GenBank/DDBJ databases">
        <title>WGS assembly of Saponaria officinalis var. Norfolk2.</title>
        <authorList>
            <person name="Jenkins J."/>
            <person name="Shu S."/>
            <person name="Grimwood J."/>
            <person name="Barry K."/>
            <person name="Goodstein D."/>
            <person name="Schmutz J."/>
            <person name="Leebens-Mack J."/>
            <person name="Osbourn A."/>
        </authorList>
    </citation>
    <scope>NUCLEOTIDE SEQUENCE [LARGE SCALE GENOMIC DNA]</scope>
    <source>
        <strain evidence="11">cv. Norfolk2</strain>
        <strain evidence="10">JIC</strain>
        <tissue evidence="10">Leaf</tissue>
    </source>
</reference>
<keyword evidence="8" id="KW-1133">Transmembrane helix</keyword>
<dbReference type="InterPro" id="IPR043573">
    <property type="entry name" value="Fig4-like"/>
</dbReference>
<keyword evidence="4 8" id="KW-0472">Membrane</keyword>
<feature type="transmembrane region" description="Helical" evidence="8">
    <location>
        <begin position="107"/>
        <end position="127"/>
    </location>
</feature>
<accession>A0AAW1L3C0</accession>
<comment type="caution">
    <text evidence="10">The sequence shown here is derived from an EMBL/GenBank/DDBJ whole genome shotgun (WGS) entry which is preliminary data.</text>
</comment>
<evidence type="ECO:0000256" key="6">
    <source>
        <dbReference type="ARBA" id="ARBA00023464"/>
    </source>
</evidence>
<dbReference type="Proteomes" id="UP001443914">
    <property type="component" value="Unassembled WGS sequence"/>
</dbReference>
<proteinExistence type="predicted"/>
<keyword evidence="8" id="KW-0812">Transmembrane</keyword>
<comment type="subcellular location">
    <subcellularLocation>
        <location evidence="1">Vacuole membrane</location>
        <topology evidence="1">Peripheral membrane protein</topology>
    </subcellularLocation>
</comment>
<evidence type="ECO:0000313" key="10">
    <source>
        <dbReference type="EMBL" id="KAK9726859.1"/>
    </source>
</evidence>
<feature type="domain" description="SAC" evidence="9">
    <location>
        <begin position="176"/>
        <end position="536"/>
    </location>
</feature>
<dbReference type="PANTHER" id="PTHR45738">
    <property type="entry name" value="POLYPHOSPHOINOSITIDE PHOSPHATASE"/>
    <property type="match status" value="1"/>
</dbReference>
<dbReference type="InterPro" id="IPR002013">
    <property type="entry name" value="SAC_dom"/>
</dbReference>
<dbReference type="EMBL" id="JBDFQZ010000005">
    <property type="protein sequence ID" value="KAK9726859.1"/>
    <property type="molecule type" value="Genomic_DNA"/>
</dbReference>
<evidence type="ECO:0000256" key="7">
    <source>
        <dbReference type="SAM" id="MobiDB-lite"/>
    </source>
</evidence>
<evidence type="ECO:0000256" key="4">
    <source>
        <dbReference type="ARBA" id="ARBA00023136"/>
    </source>
</evidence>
<feature type="compositionally biased region" description="Gly residues" evidence="7">
    <location>
        <begin position="18"/>
        <end position="27"/>
    </location>
</feature>
<name>A0AAW1L3C0_SAPOF</name>
<evidence type="ECO:0000256" key="1">
    <source>
        <dbReference type="ARBA" id="ARBA00004148"/>
    </source>
</evidence>
<dbReference type="Pfam" id="PF02383">
    <property type="entry name" value="Syja_N"/>
    <property type="match status" value="1"/>
</dbReference>
<dbReference type="PANTHER" id="PTHR45738:SF25">
    <property type="entry name" value="PHOSPHOINOSITIDE PHOSPHATASE SAC3-RELATED"/>
    <property type="match status" value="1"/>
</dbReference>
<dbReference type="GO" id="GO:0046856">
    <property type="term" value="P:phosphatidylinositol dephosphorylation"/>
    <property type="evidence" value="ECO:0007669"/>
    <property type="project" value="InterPro"/>
</dbReference>
<comment type="subunit">
    <text evidence="6">Component of the PI(3,5)P2 regulatory complex at least composed of ATG18, SAC/FIG4, FAB1 and VAC14.</text>
</comment>
<evidence type="ECO:0000256" key="8">
    <source>
        <dbReference type="SAM" id="Phobius"/>
    </source>
</evidence>
<dbReference type="EMBL" id="JBDFQZ010000005">
    <property type="protein sequence ID" value="KAK9726858.1"/>
    <property type="molecule type" value="Genomic_DNA"/>
</dbReference>
<keyword evidence="2" id="KW-0926">Vacuole</keyword>
<evidence type="ECO:0000256" key="5">
    <source>
        <dbReference type="ARBA" id="ARBA00023337"/>
    </source>
</evidence>
<gene>
    <name evidence="10" type="ORF">RND81_05G242000</name>
</gene>
<comment type="catalytic activity">
    <reaction evidence="5">
        <text>a 1,2-diacyl-sn-glycero-3-phospho-(1D-myo-inositol-3,5-bisphosphate) + H2O = a 1,2-diacyl-sn-glycero-3-phospho-(1D-myo-inositol-3-phosphate) + phosphate</text>
        <dbReference type="Rhea" id="RHEA:32955"/>
        <dbReference type="ChEBI" id="CHEBI:15377"/>
        <dbReference type="ChEBI" id="CHEBI:43474"/>
        <dbReference type="ChEBI" id="CHEBI:57923"/>
        <dbReference type="ChEBI" id="CHEBI:58088"/>
    </reaction>
</comment>
<organism evidence="10 11">
    <name type="scientific">Saponaria officinalis</name>
    <name type="common">Common soapwort</name>
    <name type="synonym">Lychnis saponaria</name>
    <dbReference type="NCBI Taxonomy" id="3572"/>
    <lineage>
        <taxon>Eukaryota</taxon>
        <taxon>Viridiplantae</taxon>
        <taxon>Streptophyta</taxon>
        <taxon>Embryophyta</taxon>
        <taxon>Tracheophyta</taxon>
        <taxon>Spermatophyta</taxon>
        <taxon>Magnoliopsida</taxon>
        <taxon>eudicotyledons</taxon>
        <taxon>Gunneridae</taxon>
        <taxon>Pentapetalae</taxon>
        <taxon>Caryophyllales</taxon>
        <taxon>Caryophyllaceae</taxon>
        <taxon>Caryophylleae</taxon>
        <taxon>Saponaria</taxon>
    </lineage>
</organism>
<keyword evidence="11" id="KW-1185">Reference proteome</keyword>
<evidence type="ECO:0000256" key="3">
    <source>
        <dbReference type="ARBA" id="ARBA00022801"/>
    </source>
</evidence>
<sequence length="623" mass="70714">MAEIWPESVSTGASSSGNDGGGSGSGGVRDSEAPYFLDKFSLFETSSFLYMIGRDQSKKYWRVLKIDKSDPTKLDFYEDPTVYSFSLCKALLQDIAEANKTRGGLKFVTYCYGIIGFIRLLGPYYIIVITKRKKIGQICDHLIYAIAEYKMIPIAQPTVLSSMDNFERENRYKKLLELVDLRKDFYFSYSYPIMHSLQTNLGRNQGEHYTGGTKFVWNENITLQIRNNLKNAHWTVALLHGFFKQVMLSARGKTFKLTLIARRSTQSAGTRYNQRGVDEKGHAANHVEIEQIVCEEIGGEGAYKCTSAVQTRGSIPLFWSQKPSLFNPKPDILLSEGNNNNEATELHFQNLRLRYGDPVIILNLTKTDEKHAESLLYNAFLNAVTCINNDLDEENKLTFWKVDLNTEFRTKGSDVLAKLTDLVTEALKQIGFFSCQTPQTVNFKASFDLSYLWINNEDEDFENNKHQKGILRTNCLDSLDRTNVVQYMYGFAALDQQLDALEITGCSEQNLEHTLAKELMRIYEAMGNSLARQYGGSAAHTEIFSKIRGRCPAATLIQECMISIQRHYNNIVMDGKKQQAIDLFLGNFKPVDEPAPFKSIPVQKRGNRNGLCLQDILRVLSFN</sequence>
<dbReference type="AlphaFoldDB" id="A0AAW1L3C0"/>
<protein>
    <recommendedName>
        <fullName evidence="9">SAC domain-containing protein</fullName>
    </recommendedName>
</protein>
<keyword evidence="3" id="KW-0378">Hydrolase</keyword>